<dbReference type="GO" id="GO:0004351">
    <property type="term" value="F:glutamate decarboxylase activity"/>
    <property type="evidence" value="ECO:0007669"/>
    <property type="project" value="UniProtKB-EC"/>
</dbReference>
<dbReference type="Gene3D" id="3.40.640.10">
    <property type="entry name" value="Type I PLP-dependent aspartate aminotransferase-like (Major domain)"/>
    <property type="match status" value="1"/>
</dbReference>
<evidence type="ECO:0000256" key="7">
    <source>
        <dbReference type="PIRSR" id="PIRSR602129-50"/>
    </source>
</evidence>
<evidence type="ECO:0000256" key="6">
    <source>
        <dbReference type="ARBA" id="ARBA00048868"/>
    </source>
</evidence>
<reference evidence="10" key="1">
    <citation type="submission" date="2019-04" db="EMBL/GenBank/DDBJ databases">
        <authorList>
            <person name="Melise S."/>
            <person name="Noan J."/>
            <person name="Okalmin O."/>
        </authorList>
    </citation>
    <scope>NUCLEOTIDE SEQUENCE</scope>
    <source>
        <strain evidence="10">FN9</strain>
    </source>
</reference>
<sequence length="452" mass="49755">MDPRRYQSSETLYEGLPIDTLGNGLSASAVKSGIDRLLEHDIEPEHNLGSFVSTGLNDDGERLLLENYKRNLACQNEYTGVRKIHDRCVETLGAVWGSSCNDKPTGCAASGSSEAIFLGILAMKRKWETENGGMASLNGSALNLITGSHAHVAVTNAAKANDIEIRSVPVRPEGNYSFDPSKMQGLLDRFTIIDKRLVGVVLVLGNTYTGHFDPIEDTSTILDNYEQSHGHSIPIHVDAASGGFVAPFNGGKCSRWNFSVPRVISINASGHKFGLTAAALGWIIWRDQRFLSSDMLHESSYLSGHHELPTLRYSQPSSSVLIQYYYLAHLGRKGFENIIQALLQRSSALSRTLEGTGIFACISESHRTAANTLPVVVFRVNSAVREQRPKFNEQWISDRLFHKGYSVPCSKLPIDGEDIEVLRVVVRPSLKPTVLDSFVTELLSLINDDNLK</sequence>
<keyword evidence="5 8" id="KW-0456">Lyase</keyword>
<dbReference type="Gene3D" id="3.90.1150.160">
    <property type="match status" value="1"/>
</dbReference>
<evidence type="ECO:0000256" key="1">
    <source>
        <dbReference type="ARBA" id="ARBA00001933"/>
    </source>
</evidence>
<dbReference type="Proteomes" id="UP000746612">
    <property type="component" value="Unassembled WGS sequence"/>
</dbReference>
<dbReference type="PANTHER" id="PTHR43321:SF3">
    <property type="entry name" value="GLUTAMATE DECARBOXYLASE"/>
    <property type="match status" value="1"/>
</dbReference>
<reference evidence="9" key="2">
    <citation type="submission" date="2021-03" db="EMBL/GenBank/DDBJ databases">
        <authorList>
            <person name="Alouane T."/>
            <person name="Langin T."/>
            <person name="Bonhomme L."/>
        </authorList>
    </citation>
    <scope>NUCLEOTIDE SEQUENCE</scope>
    <source>
        <strain evidence="9">MDC_Fg202</strain>
    </source>
</reference>
<feature type="modified residue" description="N6-(pyridoxal phosphate)lysine" evidence="7">
    <location>
        <position position="272"/>
    </location>
</feature>
<evidence type="ECO:0000256" key="2">
    <source>
        <dbReference type="ARBA" id="ARBA00009533"/>
    </source>
</evidence>
<gene>
    <name evidence="10" type="ORF">FUG_LOCUS535100</name>
    <name evidence="9" type="ORF">MDCFG202_LOCUS17256</name>
</gene>
<comment type="cofactor">
    <cofactor evidence="1 7 8">
        <name>pyridoxal 5'-phosphate</name>
        <dbReference type="ChEBI" id="CHEBI:597326"/>
    </cofactor>
</comment>
<comment type="catalytic activity">
    <reaction evidence="6">
        <text>L-glutamate + H(+) = 4-aminobutanoate + CO2</text>
        <dbReference type="Rhea" id="RHEA:17785"/>
        <dbReference type="ChEBI" id="CHEBI:15378"/>
        <dbReference type="ChEBI" id="CHEBI:16526"/>
        <dbReference type="ChEBI" id="CHEBI:29985"/>
        <dbReference type="ChEBI" id="CHEBI:59888"/>
        <dbReference type="EC" id="4.1.1.15"/>
    </reaction>
</comment>
<dbReference type="Pfam" id="PF00282">
    <property type="entry name" value="Pyridoxal_deC"/>
    <property type="match status" value="1"/>
</dbReference>
<name>A0A4E9EMU6_GIBZA</name>
<dbReference type="InterPro" id="IPR015424">
    <property type="entry name" value="PyrdxlP-dep_Trfase"/>
</dbReference>
<evidence type="ECO:0000256" key="3">
    <source>
        <dbReference type="ARBA" id="ARBA00012421"/>
    </source>
</evidence>
<proteinExistence type="inferred from homology"/>
<dbReference type="EC" id="4.1.1.15" evidence="3"/>
<dbReference type="EMBL" id="CAAKMV010000176">
    <property type="protein sequence ID" value="VIO63531.1"/>
    <property type="molecule type" value="Genomic_DNA"/>
</dbReference>
<organism evidence="10">
    <name type="scientific">Gibberella zeae</name>
    <name type="common">Wheat head blight fungus</name>
    <name type="synonym">Fusarium graminearum</name>
    <dbReference type="NCBI Taxonomy" id="5518"/>
    <lineage>
        <taxon>Eukaryota</taxon>
        <taxon>Fungi</taxon>
        <taxon>Dikarya</taxon>
        <taxon>Ascomycota</taxon>
        <taxon>Pezizomycotina</taxon>
        <taxon>Sordariomycetes</taxon>
        <taxon>Hypocreomycetidae</taxon>
        <taxon>Hypocreales</taxon>
        <taxon>Nectriaceae</taxon>
        <taxon>Fusarium</taxon>
    </lineage>
</organism>
<dbReference type="InterPro" id="IPR015421">
    <property type="entry name" value="PyrdxlP-dep_Trfase_major"/>
</dbReference>
<evidence type="ECO:0000256" key="4">
    <source>
        <dbReference type="ARBA" id="ARBA00022898"/>
    </source>
</evidence>
<dbReference type="SUPFAM" id="SSF53383">
    <property type="entry name" value="PLP-dependent transferases"/>
    <property type="match status" value="1"/>
</dbReference>
<dbReference type="PANTHER" id="PTHR43321">
    <property type="entry name" value="GLUTAMATE DECARBOXYLASE"/>
    <property type="match status" value="1"/>
</dbReference>
<protein>
    <recommendedName>
        <fullName evidence="3">glutamate decarboxylase</fullName>
        <ecNumber evidence="3">4.1.1.15</ecNumber>
    </recommendedName>
</protein>
<dbReference type="AlphaFoldDB" id="A0A4E9EMU6"/>
<evidence type="ECO:0000313" key="9">
    <source>
        <dbReference type="EMBL" id="CAG1964041.1"/>
    </source>
</evidence>
<keyword evidence="4 7" id="KW-0663">Pyridoxal phosphate</keyword>
<dbReference type="GO" id="GO:0030170">
    <property type="term" value="F:pyridoxal phosphate binding"/>
    <property type="evidence" value="ECO:0007669"/>
    <property type="project" value="InterPro"/>
</dbReference>
<evidence type="ECO:0000256" key="8">
    <source>
        <dbReference type="RuleBase" id="RU000382"/>
    </source>
</evidence>
<evidence type="ECO:0000256" key="5">
    <source>
        <dbReference type="ARBA" id="ARBA00023239"/>
    </source>
</evidence>
<evidence type="ECO:0000313" key="10">
    <source>
        <dbReference type="EMBL" id="VIO63531.1"/>
    </source>
</evidence>
<dbReference type="GO" id="GO:0005829">
    <property type="term" value="C:cytosol"/>
    <property type="evidence" value="ECO:0007669"/>
    <property type="project" value="TreeGrafter"/>
</dbReference>
<dbReference type="InterPro" id="IPR002129">
    <property type="entry name" value="PyrdxlP-dep_de-COase"/>
</dbReference>
<dbReference type="InterPro" id="IPR010107">
    <property type="entry name" value="Glutamate_decarboxylase"/>
</dbReference>
<dbReference type="GO" id="GO:0006538">
    <property type="term" value="P:L-glutamate catabolic process"/>
    <property type="evidence" value="ECO:0007669"/>
    <property type="project" value="TreeGrafter"/>
</dbReference>
<dbReference type="EMBL" id="CAJPIJ010000047">
    <property type="protein sequence ID" value="CAG1964041.1"/>
    <property type="molecule type" value="Genomic_DNA"/>
</dbReference>
<comment type="similarity">
    <text evidence="2 8">Belongs to the group II decarboxylase family.</text>
</comment>
<accession>A0A4E9EMU6</accession>